<name>A0A8J7AX29_9CYAN</name>
<dbReference type="InterPro" id="IPR029043">
    <property type="entry name" value="GcvT/YgfZ_C"/>
</dbReference>
<dbReference type="Pfam" id="PF08669">
    <property type="entry name" value="GCV_T_C"/>
    <property type="match status" value="1"/>
</dbReference>
<dbReference type="EMBL" id="JADEXG010000018">
    <property type="protein sequence ID" value="MBE9077562.1"/>
    <property type="molecule type" value="Genomic_DNA"/>
</dbReference>
<reference evidence="2" key="1">
    <citation type="submission" date="2020-10" db="EMBL/GenBank/DDBJ databases">
        <authorList>
            <person name="Castelo-Branco R."/>
            <person name="Eusebio N."/>
            <person name="Adriana R."/>
            <person name="Vieira A."/>
            <person name="Brugerolle De Fraissinette N."/>
            <person name="Rezende De Castro R."/>
            <person name="Schneider M.P."/>
            <person name="Vasconcelos V."/>
            <person name="Leao P.N."/>
        </authorList>
    </citation>
    <scope>NUCLEOTIDE SEQUENCE</scope>
    <source>
        <strain evidence="2">LEGE 07310</strain>
    </source>
</reference>
<organism evidence="2 3">
    <name type="scientific">Vasconcelosia minhoensis LEGE 07310</name>
    <dbReference type="NCBI Taxonomy" id="915328"/>
    <lineage>
        <taxon>Bacteria</taxon>
        <taxon>Bacillati</taxon>
        <taxon>Cyanobacteriota</taxon>
        <taxon>Cyanophyceae</taxon>
        <taxon>Nodosilineales</taxon>
        <taxon>Cymatolegaceae</taxon>
        <taxon>Vasconcelosia</taxon>
        <taxon>Vasconcelosia minhoensis</taxon>
    </lineage>
</organism>
<proteinExistence type="predicted"/>
<dbReference type="AlphaFoldDB" id="A0A8J7AX29"/>
<dbReference type="Proteomes" id="UP000636505">
    <property type="component" value="Unassembled WGS sequence"/>
</dbReference>
<dbReference type="InterPro" id="IPR013977">
    <property type="entry name" value="GcvT_C"/>
</dbReference>
<sequence>MVDAGECCIIFTSGTLSSTLGYPIALAYVPSELAKVGQTVKKEAIQFA</sequence>
<dbReference type="Gene3D" id="2.40.30.110">
    <property type="entry name" value="Aminomethyltransferase beta-barrel domains"/>
    <property type="match status" value="1"/>
</dbReference>
<gene>
    <name evidence="2" type="ORF">IQ241_09670</name>
</gene>
<dbReference type="SUPFAM" id="SSF101790">
    <property type="entry name" value="Aminomethyltransferase beta-barrel domain"/>
    <property type="match status" value="1"/>
</dbReference>
<feature type="domain" description="Aminomethyltransferase C-terminal" evidence="1">
    <location>
        <begin position="11"/>
        <end position="41"/>
    </location>
</feature>
<evidence type="ECO:0000313" key="3">
    <source>
        <dbReference type="Proteomes" id="UP000636505"/>
    </source>
</evidence>
<evidence type="ECO:0000313" key="2">
    <source>
        <dbReference type="EMBL" id="MBE9077562.1"/>
    </source>
</evidence>
<comment type="caution">
    <text evidence="2">The sequence shown here is derived from an EMBL/GenBank/DDBJ whole genome shotgun (WGS) entry which is preliminary data.</text>
</comment>
<keyword evidence="3" id="KW-1185">Reference proteome</keyword>
<accession>A0A8J7AX29</accession>
<protein>
    <recommendedName>
        <fullName evidence="1">Aminomethyltransferase C-terminal domain-containing protein</fullName>
    </recommendedName>
</protein>
<evidence type="ECO:0000259" key="1">
    <source>
        <dbReference type="Pfam" id="PF08669"/>
    </source>
</evidence>